<evidence type="ECO:0000313" key="3">
    <source>
        <dbReference type="EMBL" id="AFY91778.1"/>
    </source>
</evidence>
<dbReference type="HOGENOM" id="CLU_021307_2_1_3"/>
<organism evidence="3 4">
    <name type="scientific">Chamaesiphon minutus (strain ATCC 27169 / PCC 6605)</name>
    <dbReference type="NCBI Taxonomy" id="1173020"/>
    <lineage>
        <taxon>Bacteria</taxon>
        <taxon>Bacillati</taxon>
        <taxon>Cyanobacteriota</taxon>
        <taxon>Cyanophyceae</taxon>
        <taxon>Gomontiellales</taxon>
        <taxon>Chamaesiphonaceae</taxon>
        <taxon>Chamaesiphon</taxon>
    </lineage>
</organism>
<dbReference type="STRING" id="1173020.Cha6605_0489"/>
<protein>
    <recommendedName>
        <fullName evidence="2">HTH cro/C1-type domain-containing protein</fullName>
    </recommendedName>
</protein>
<feature type="domain" description="HTH cro/C1-type" evidence="2">
    <location>
        <begin position="26"/>
        <end position="69"/>
    </location>
</feature>
<dbReference type="AlphaFoldDB" id="K9UAZ2"/>
<dbReference type="KEGG" id="cmp:Cha6605_0489"/>
<accession>K9UAZ2</accession>
<dbReference type="RefSeq" id="WP_015157972.1">
    <property type="nucleotide sequence ID" value="NC_019697.1"/>
</dbReference>
<proteinExistence type="predicted"/>
<dbReference type="SUPFAM" id="SSF47413">
    <property type="entry name" value="lambda repressor-like DNA-binding domains"/>
    <property type="match status" value="1"/>
</dbReference>
<evidence type="ECO:0000256" key="1">
    <source>
        <dbReference type="SAM" id="MobiDB-lite"/>
    </source>
</evidence>
<dbReference type="Proteomes" id="UP000010366">
    <property type="component" value="Chromosome"/>
</dbReference>
<evidence type="ECO:0000313" key="4">
    <source>
        <dbReference type="Proteomes" id="UP000010366"/>
    </source>
</evidence>
<dbReference type="PATRIC" id="fig|1173020.3.peg.583"/>
<dbReference type="OrthoDB" id="5522963at2"/>
<feature type="region of interest" description="Disordered" evidence="1">
    <location>
        <begin position="73"/>
        <end position="100"/>
    </location>
</feature>
<gene>
    <name evidence="3" type="ORF">Cha6605_0489</name>
</gene>
<dbReference type="Pfam" id="PF14516">
    <property type="entry name" value="AAA_35"/>
    <property type="match status" value="1"/>
</dbReference>
<dbReference type="GO" id="GO:0003677">
    <property type="term" value="F:DNA binding"/>
    <property type="evidence" value="ECO:0007669"/>
    <property type="project" value="InterPro"/>
</dbReference>
<dbReference type="EMBL" id="CP003600">
    <property type="protein sequence ID" value="AFY91778.1"/>
    <property type="molecule type" value="Genomic_DNA"/>
</dbReference>
<dbReference type="PROSITE" id="PS50943">
    <property type="entry name" value="HTH_CROC1"/>
    <property type="match status" value="1"/>
</dbReference>
<dbReference type="InterPro" id="IPR027417">
    <property type="entry name" value="P-loop_NTPase"/>
</dbReference>
<feature type="compositionally biased region" description="Polar residues" evidence="1">
    <location>
        <begin position="91"/>
        <end position="100"/>
    </location>
</feature>
<dbReference type="InterPro" id="IPR010982">
    <property type="entry name" value="Lambda_DNA-bd_dom_sf"/>
</dbReference>
<dbReference type="SUPFAM" id="SSF52540">
    <property type="entry name" value="P-loop containing nucleoside triphosphate hydrolases"/>
    <property type="match status" value="1"/>
</dbReference>
<dbReference type="eggNOG" id="COG1672">
    <property type="taxonomic scope" value="Bacteria"/>
</dbReference>
<name>K9UAZ2_CHAP6</name>
<dbReference type="CDD" id="cd00093">
    <property type="entry name" value="HTH_XRE"/>
    <property type="match status" value="1"/>
</dbReference>
<sequence length="461" mass="52001">MPRSVRLRSDVIGRVQTLVHHNFFCQNDLADELGFAQSTISNFINGIPVDRRIFQAICEKLGIEDWRAFAEMPQQRGSGGESETREMGGQRQPQEQQVLSQRSVQPIVVPAPLPPSATELLPLETPEGSVPLNSNFYIERLPQETYCKTEIAKPHALIRLKAPRQMGKTSLMLRLLRQAESQGDRTVYLSLEQVMEQAWSDADLFLHWFCASVALKTQHKFQHEEYASLTTMVGSTLGTQEYFESYLLPDLVAPLTIGLDSIDRLFDYPHLYNNFFSLLRSLHEAGKHTEVLSKLRLIISHAAEVYVPLEIDRSPFNVGISIELGEFTSDRVTLLAAKHQLNWTQIDIDNLMSVIGGHPFLVRLAMFEIASNNIDLSTLLTTATSREGIFYRHHLARLETNLHTQPDLLAAMASVIRTPEGAMLSPSLKGKLEGLGLVKYQGEVVVPRCELYRQYFRALSS</sequence>
<reference evidence="3 4" key="1">
    <citation type="submission" date="2012-05" db="EMBL/GenBank/DDBJ databases">
        <title>Finished chromosome of genome of Chamaesiphon sp. PCC 6605.</title>
        <authorList>
            <consortium name="US DOE Joint Genome Institute"/>
            <person name="Gugger M."/>
            <person name="Coursin T."/>
            <person name="Rippka R."/>
            <person name="Tandeau De Marsac N."/>
            <person name="Huntemann M."/>
            <person name="Wei C.-L."/>
            <person name="Han J."/>
            <person name="Detter J.C."/>
            <person name="Han C."/>
            <person name="Tapia R."/>
            <person name="Chen A."/>
            <person name="Kyrpides N."/>
            <person name="Mavromatis K."/>
            <person name="Markowitz V."/>
            <person name="Szeto E."/>
            <person name="Ivanova N."/>
            <person name="Pagani I."/>
            <person name="Pati A."/>
            <person name="Goodwin L."/>
            <person name="Nordberg H.P."/>
            <person name="Cantor M.N."/>
            <person name="Hua S.X."/>
            <person name="Woyke T."/>
            <person name="Kerfeld C.A."/>
        </authorList>
    </citation>
    <scope>NUCLEOTIDE SEQUENCE [LARGE SCALE GENOMIC DNA]</scope>
    <source>
        <strain evidence="4">ATCC 27169 / PCC 6605</strain>
    </source>
</reference>
<keyword evidence="4" id="KW-1185">Reference proteome</keyword>
<dbReference type="InterPro" id="IPR001387">
    <property type="entry name" value="Cro/C1-type_HTH"/>
</dbReference>
<dbReference type="Gene3D" id="3.40.50.300">
    <property type="entry name" value="P-loop containing nucleotide triphosphate hydrolases"/>
    <property type="match status" value="1"/>
</dbReference>
<evidence type="ECO:0000259" key="2">
    <source>
        <dbReference type="PROSITE" id="PS50943"/>
    </source>
</evidence>